<feature type="region of interest" description="Disordered" evidence="6">
    <location>
        <begin position="1"/>
        <end position="45"/>
    </location>
</feature>
<comment type="similarity">
    <text evidence="1">Belongs to the helicase family. RecQ subfamily.</text>
</comment>
<proteinExistence type="inferred from homology"/>
<feature type="non-terminal residue" evidence="7">
    <location>
        <position position="340"/>
    </location>
</feature>
<name>A0AAD9QWQ5_ACRCE</name>
<dbReference type="InterPro" id="IPR027417">
    <property type="entry name" value="P-loop_NTPase"/>
</dbReference>
<gene>
    <name evidence="7" type="ORF">P5673_006888</name>
</gene>
<dbReference type="GO" id="GO:0043138">
    <property type="term" value="F:3'-5' DNA helicase activity"/>
    <property type="evidence" value="ECO:0007669"/>
    <property type="project" value="UniProtKB-EC"/>
</dbReference>
<feature type="region of interest" description="Disordered" evidence="6">
    <location>
        <begin position="62"/>
        <end position="109"/>
    </location>
</feature>
<comment type="caution">
    <text evidence="7">The sequence shown here is derived from an EMBL/GenBank/DDBJ whole genome shotgun (WGS) entry which is preliminary data.</text>
</comment>
<organism evidence="7 8">
    <name type="scientific">Acropora cervicornis</name>
    <name type="common">Staghorn coral</name>
    <dbReference type="NCBI Taxonomy" id="6130"/>
    <lineage>
        <taxon>Eukaryota</taxon>
        <taxon>Metazoa</taxon>
        <taxon>Cnidaria</taxon>
        <taxon>Anthozoa</taxon>
        <taxon>Hexacorallia</taxon>
        <taxon>Scleractinia</taxon>
        <taxon>Astrocoeniina</taxon>
        <taxon>Acroporidae</taxon>
        <taxon>Acropora</taxon>
    </lineage>
</organism>
<feature type="compositionally biased region" description="Basic and acidic residues" evidence="6">
    <location>
        <begin position="26"/>
        <end position="45"/>
    </location>
</feature>
<accession>A0AAD9QWQ5</accession>
<keyword evidence="3" id="KW-0413">Isomerase</keyword>
<reference evidence="7" key="2">
    <citation type="journal article" date="2023" name="Science">
        <title>Genomic signatures of disease resistance in endangered staghorn corals.</title>
        <authorList>
            <person name="Vollmer S.V."/>
            <person name="Selwyn J.D."/>
            <person name="Despard B.A."/>
            <person name="Roesel C.L."/>
        </authorList>
    </citation>
    <scope>NUCLEOTIDE SEQUENCE</scope>
    <source>
        <strain evidence="7">K2</strain>
    </source>
</reference>
<evidence type="ECO:0000256" key="4">
    <source>
        <dbReference type="ARBA" id="ARBA00034617"/>
    </source>
</evidence>
<dbReference type="AlphaFoldDB" id="A0AAD9QWQ5"/>
<feature type="compositionally biased region" description="Acidic residues" evidence="6">
    <location>
        <begin position="86"/>
        <end position="109"/>
    </location>
</feature>
<dbReference type="GO" id="GO:0009378">
    <property type="term" value="F:four-way junction helicase activity"/>
    <property type="evidence" value="ECO:0007669"/>
    <property type="project" value="TreeGrafter"/>
</dbReference>
<evidence type="ECO:0000256" key="1">
    <source>
        <dbReference type="ARBA" id="ARBA00005446"/>
    </source>
</evidence>
<dbReference type="GO" id="GO:0000724">
    <property type="term" value="P:double-strand break repair via homologous recombination"/>
    <property type="evidence" value="ECO:0007669"/>
    <property type="project" value="TreeGrafter"/>
</dbReference>
<dbReference type="GO" id="GO:0005737">
    <property type="term" value="C:cytoplasm"/>
    <property type="evidence" value="ECO:0007669"/>
    <property type="project" value="TreeGrafter"/>
</dbReference>
<evidence type="ECO:0000313" key="8">
    <source>
        <dbReference type="Proteomes" id="UP001249851"/>
    </source>
</evidence>
<protein>
    <recommendedName>
        <fullName evidence="5">DNA 3'-5' helicase</fullName>
        <ecNumber evidence="5">5.6.2.4</ecNumber>
    </recommendedName>
</protein>
<evidence type="ECO:0000256" key="3">
    <source>
        <dbReference type="ARBA" id="ARBA00023235"/>
    </source>
</evidence>
<feature type="compositionally biased region" description="Acidic residues" evidence="6">
    <location>
        <begin position="67"/>
        <end position="76"/>
    </location>
</feature>
<dbReference type="Proteomes" id="UP001249851">
    <property type="component" value="Unassembled WGS sequence"/>
</dbReference>
<keyword evidence="8" id="KW-1185">Reference proteome</keyword>
<comment type="catalytic activity">
    <reaction evidence="4">
        <text>Couples ATP hydrolysis with the unwinding of duplex DNA by translocating in the 3'-5' direction.</text>
        <dbReference type="EC" id="5.6.2.4"/>
    </reaction>
</comment>
<dbReference type="EC" id="5.6.2.4" evidence="5"/>
<evidence type="ECO:0000256" key="5">
    <source>
        <dbReference type="ARBA" id="ARBA00034808"/>
    </source>
</evidence>
<evidence type="ECO:0000256" key="2">
    <source>
        <dbReference type="ARBA" id="ARBA00023125"/>
    </source>
</evidence>
<dbReference type="PANTHER" id="PTHR13710:SF105">
    <property type="entry name" value="ATP-DEPENDENT DNA HELICASE Q1"/>
    <property type="match status" value="1"/>
</dbReference>
<evidence type="ECO:0000313" key="7">
    <source>
        <dbReference type="EMBL" id="KAK2568841.1"/>
    </source>
</evidence>
<dbReference type="Gene3D" id="3.40.50.300">
    <property type="entry name" value="P-loop containing nucleotide triphosphate hydrolases"/>
    <property type="match status" value="2"/>
</dbReference>
<feature type="compositionally biased region" description="Polar residues" evidence="6">
    <location>
        <begin position="1"/>
        <end position="10"/>
    </location>
</feature>
<keyword evidence="2" id="KW-0238">DNA-binding</keyword>
<reference evidence="7" key="1">
    <citation type="journal article" date="2023" name="G3 (Bethesda)">
        <title>Whole genome assembly and annotation of the endangered Caribbean coral Acropora cervicornis.</title>
        <authorList>
            <person name="Selwyn J.D."/>
            <person name="Vollmer S.V."/>
        </authorList>
    </citation>
    <scope>NUCLEOTIDE SEQUENCE</scope>
    <source>
        <strain evidence="7">K2</strain>
    </source>
</reference>
<dbReference type="EMBL" id="JARQWQ010000011">
    <property type="protein sequence ID" value="KAK2568841.1"/>
    <property type="molecule type" value="Genomic_DNA"/>
</dbReference>
<sequence length="340" mass="38546">MSLSGSSTCRTAERNEKYGSFPKKQRFQEPQRGEPKRRERKSLLNEDRMGEFVSLLVNSSDLVGDSDTSEEFESDFELSTSLSSDSEQDVEESDDLENDDNETSDDDVPLYEKAKVSKLGAMIVVMLFASRHELSGHKFVTSAYLLKKYFADLFGEPAPKKHPYCRNCLGRIRIGQVECLKDKCRDAKKKIENFLELDLHLRLCQLYRGKGSLLSDKLLNKPFIRNPNLELKKEQHDVISAVCHEERDVLTVLPTGLGKSLCYQVIKLSSDPGSVAEVESTVEDEEQKVTIPKDVNKCSLLFGHPEVFVDNKTLANMLKGEELQRRVRAIVIDEAHLVLQ</sequence>
<evidence type="ECO:0000256" key="6">
    <source>
        <dbReference type="SAM" id="MobiDB-lite"/>
    </source>
</evidence>
<dbReference type="GO" id="GO:0003677">
    <property type="term" value="F:DNA binding"/>
    <property type="evidence" value="ECO:0007669"/>
    <property type="project" value="UniProtKB-KW"/>
</dbReference>
<dbReference type="PANTHER" id="PTHR13710">
    <property type="entry name" value="DNA HELICASE RECQ FAMILY MEMBER"/>
    <property type="match status" value="1"/>
</dbReference>
<dbReference type="SUPFAM" id="SSF52540">
    <property type="entry name" value="P-loop containing nucleoside triphosphate hydrolases"/>
    <property type="match status" value="1"/>
</dbReference>
<dbReference type="GO" id="GO:0005694">
    <property type="term" value="C:chromosome"/>
    <property type="evidence" value="ECO:0007669"/>
    <property type="project" value="TreeGrafter"/>
</dbReference>